<dbReference type="OrthoDB" id="5348860at2"/>
<organism evidence="2 3">
    <name type="scientific">Marinobacter lipolyticus SM19</name>
    <dbReference type="NCBI Taxonomy" id="1318628"/>
    <lineage>
        <taxon>Bacteria</taxon>
        <taxon>Pseudomonadati</taxon>
        <taxon>Pseudomonadota</taxon>
        <taxon>Gammaproteobacteria</taxon>
        <taxon>Pseudomonadales</taxon>
        <taxon>Marinobacteraceae</taxon>
        <taxon>Marinobacter</taxon>
    </lineage>
</organism>
<dbReference type="PROSITE" id="PS51257">
    <property type="entry name" value="PROKAR_LIPOPROTEIN"/>
    <property type="match status" value="1"/>
</dbReference>
<name>R8AXV9_9GAMM</name>
<sequence>MDKSWMTWRLTVVVSCLLGLAGCMSQPLMGSGNVPLTNTYWKLQEVAGAPMPDAGAASEAHLILRDDGVVNGFSGCNAFRGEYEVINNRNLVFSRMASTRRACHNIDIPEPAFFRALENTAGVQMEDRHLRLLDTDGQELAEFEAITQP</sequence>
<dbReference type="EMBL" id="ASAD01000018">
    <property type="protein sequence ID" value="EON91176.1"/>
    <property type="molecule type" value="Genomic_DNA"/>
</dbReference>
<dbReference type="InterPro" id="IPR005184">
    <property type="entry name" value="DUF306_Meta_HslJ"/>
</dbReference>
<dbReference type="Gene3D" id="2.40.128.270">
    <property type="match status" value="1"/>
</dbReference>
<keyword evidence="3" id="KW-1185">Reference proteome</keyword>
<dbReference type="InterPro" id="IPR038670">
    <property type="entry name" value="HslJ-like_sf"/>
</dbReference>
<dbReference type="STRING" id="1318628.MARLIPOL_14790"/>
<evidence type="ECO:0000259" key="1">
    <source>
        <dbReference type="Pfam" id="PF03724"/>
    </source>
</evidence>
<dbReference type="PANTHER" id="PTHR35535">
    <property type="entry name" value="HEAT SHOCK PROTEIN HSLJ"/>
    <property type="match status" value="1"/>
</dbReference>
<dbReference type="RefSeq" id="WP_012139109.1">
    <property type="nucleotide sequence ID" value="NZ_KE007327.1"/>
</dbReference>
<dbReference type="InterPro" id="IPR053147">
    <property type="entry name" value="Hsp_HslJ-like"/>
</dbReference>
<dbReference type="PATRIC" id="fig|1318628.3.peg.2956"/>
<reference evidence="2 3" key="1">
    <citation type="journal article" date="2013" name="Genome Announc.">
        <title>Draft Genome Sequence of the Moderately Halophilic Bacterium Marinobacter lipolyticus Strain SM19.</title>
        <authorList>
            <person name="Papke R.T."/>
            <person name="de la Haba R.R."/>
            <person name="Infante-Dominguez C."/>
            <person name="Perez D."/>
            <person name="Sanchez-Porro C."/>
            <person name="Lapierre P."/>
            <person name="Ventosa A."/>
        </authorList>
    </citation>
    <scope>NUCLEOTIDE SEQUENCE [LARGE SCALE GENOMIC DNA]</scope>
    <source>
        <strain evidence="2 3">SM19</strain>
    </source>
</reference>
<comment type="caution">
    <text evidence="2">The sequence shown here is derived from an EMBL/GenBank/DDBJ whole genome shotgun (WGS) entry which is preliminary data.</text>
</comment>
<proteinExistence type="predicted"/>
<dbReference type="HOGENOM" id="CLU_075808_3_2_6"/>
<dbReference type="Pfam" id="PF03724">
    <property type="entry name" value="META"/>
    <property type="match status" value="1"/>
</dbReference>
<evidence type="ECO:0000313" key="3">
    <source>
        <dbReference type="Proteomes" id="UP000016540"/>
    </source>
</evidence>
<dbReference type="PANTHER" id="PTHR35535:SF1">
    <property type="entry name" value="HEAT SHOCK PROTEIN HSLJ"/>
    <property type="match status" value="1"/>
</dbReference>
<accession>R8AXV9</accession>
<protein>
    <recommendedName>
        <fullName evidence="1">DUF306 domain-containing protein</fullName>
    </recommendedName>
</protein>
<evidence type="ECO:0000313" key="2">
    <source>
        <dbReference type="EMBL" id="EON91176.1"/>
    </source>
</evidence>
<dbReference type="eggNOG" id="COG3187">
    <property type="taxonomic scope" value="Bacteria"/>
</dbReference>
<feature type="domain" description="DUF306" evidence="1">
    <location>
        <begin position="35"/>
        <end position="144"/>
    </location>
</feature>
<gene>
    <name evidence="2" type="ORF">MARLIPOL_14790</name>
</gene>
<dbReference type="AlphaFoldDB" id="R8AXV9"/>
<dbReference type="Proteomes" id="UP000016540">
    <property type="component" value="Unassembled WGS sequence"/>
</dbReference>